<name>A0A3S1BBI0_ELYCH</name>
<comment type="caution">
    <text evidence="5">The sequence shown here is derived from an EMBL/GenBank/DDBJ whole genome shotgun (WGS) entry which is preliminary data.</text>
</comment>
<feature type="compositionally biased region" description="Low complexity" evidence="3">
    <location>
        <begin position="254"/>
        <end position="264"/>
    </location>
</feature>
<feature type="region of interest" description="Disordered" evidence="3">
    <location>
        <begin position="159"/>
        <end position="282"/>
    </location>
</feature>
<dbReference type="GO" id="GO:0006611">
    <property type="term" value="P:protein export from nucleus"/>
    <property type="evidence" value="ECO:0007669"/>
    <property type="project" value="TreeGrafter"/>
</dbReference>
<keyword evidence="2" id="KW-0539">Nucleus</keyword>
<dbReference type="InterPro" id="IPR045255">
    <property type="entry name" value="RanBP1-like"/>
</dbReference>
<dbReference type="SUPFAM" id="SSF50729">
    <property type="entry name" value="PH domain-like"/>
    <property type="match status" value="1"/>
</dbReference>
<dbReference type="EMBL" id="RQTK01000405">
    <property type="protein sequence ID" value="RUS80211.1"/>
    <property type="molecule type" value="Genomic_DNA"/>
</dbReference>
<gene>
    <name evidence="5" type="ORF">EGW08_012036</name>
</gene>
<organism evidence="5 6">
    <name type="scientific">Elysia chlorotica</name>
    <name type="common">Eastern emerald elysia</name>
    <name type="synonym">Sea slug</name>
    <dbReference type="NCBI Taxonomy" id="188477"/>
    <lineage>
        <taxon>Eukaryota</taxon>
        <taxon>Metazoa</taxon>
        <taxon>Spiralia</taxon>
        <taxon>Lophotrochozoa</taxon>
        <taxon>Mollusca</taxon>
        <taxon>Gastropoda</taxon>
        <taxon>Heterobranchia</taxon>
        <taxon>Euthyneura</taxon>
        <taxon>Panpulmonata</taxon>
        <taxon>Sacoglossa</taxon>
        <taxon>Placobranchoidea</taxon>
        <taxon>Plakobranchidae</taxon>
        <taxon>Elysia</taxon>
    </lineage>
</organism>
<evidence type="ECO:0000256" key="3">
    <source>
        <dbReference type="SAM" id="MobiDB-lite"/>
    </source>
</evidence>
<evidence type="ECO:0000256" key="1">
    <source>
        <dbReference type="ARBA" id="ARBA00004123"/>
    </source>
</evidence>
<dbReference type="InterPro" id="IPR011993">
    <property type="entry name" value="PH-like_dom_sf"/>
</dbReference>
<evidence type="ECO:0000313" key="5">
    <source>
        <dbReference type="EMBL" id="RUS80211.1"/>
    </source>
</evidence>
<comment type="subcellular location">
    <subcellularLocation>
        <location evidence="1">Nucleus</location>
    </subcellularLocation>
</comment>
<keyword evidence="6" id="KW-1185">Reference proteome</keyword>
<feature type="compositionally biased region" description="Polar residues" evidence="3">
    <location>
        <begin position="571"/>
        <end position="596"/>
    </location>
</feature>
<dbReference type="PANTHER" id="PTHR23138">
    <property type="entry name" value="RAN BINDING PROTEIN"/>
    <property type="match status" value="1"/>
</dbReference>
<dbReference type="PROSITE" id="PS50196">
    <property type="entry name" value="RANBD1"/>
    <property type="match status" value="1"/>
</dbReference>
<evidence type="ECO:0000259" key="4">
    <source>
        <dbReference type="PROSITE" id="PS50196"/>
    </source>
</evidence>
<feature type="region of interest" description="Disordered" evidence="3">
    <location>
        <begin position="351"/>
        <end position="374"/>
    </location>
</feature>
<dbReference type="AlphaFoldDB" id="A0A3S1BBI0"/>
<feature type="compositionally biased region" description="Basic and acidic residues" evidence="3">
    <location>
        <begin position="361"/>
        <end position="374"/>
    </location>
</feature>
<evidence type="ECO:0000313" key="6">
    <source>
        <dbReference type="Proteomes" id="UP000271974"/>
    </source>
</evidence>
<reference evidence="5 6" key="1">
    <citation type="submission" date="2019-01" db="EMBL/GenBank/DDBJ databases">
        <title>A draft genome assembly of the solar-powered sea slug Elysia chlorotica.</title>
        <authorList>
            <person name="Cai H."/>
            <person name="Li Q."/>
            <person name="Fang X."/>
            <person name="Li J."/>
            <person name="Curtis N.E."/>
            <person name="Altenburger A."/>
            <person name="Shibata T."/>
            <person name="Feng M."/>
            <person name="Maeda T."/>
            <person name="Schwartz J.A."/>
            <person name="Shigenobu S."/>
            <person name="Lundholm N."/>
            <person name="Nishiyama T."/>
            <person name="Yang H."/>
            <person name="Hasebe M."/>
            <person name="Li S."/>
            <person name="Pierce S.K."/>
            <person name="Wang J."/>
        </authorList>
    </citation>
    <scope>NUCLEOTIDE SEQUENCE [LARGE SCALE GENOMIC DNA]</scope>
    <source>
        <strain evidence="5">EC2010</strain>
        <tissue evidence="5">Whole organism of an adult</tissue>
    </source>
</reference>
<dbReference type="OrthoDB" id="185618at2759"/>
<accession>A0A3S1BBI0</accession>
<dbReference type="InterPro" id="IPR000156">
    <property type="entry name" value="Ran_bind_dom"/>
</dbReference>
<sequence>MADSVADSTKNEEDSSTEATDSNVSSSYNSASHASVASGSRLENEGSQVVSSSDSREQSHHVQPTHPVIQPSKFQNASQGFWAFGSAHNPGSYSNPFVPRPPLRTDVVSTASAPAEERESIIAPSRLSAAVSRSGDERSKSYLRPSVLGGIKVRGCGFADPDHLQSDAPSSTHNAFHLRPSVFSGQPDSNMPKAPLLKPAKLPDPTKVSDGKGDTAVEPDASDASPADKAASEASSQCDRLSGAEGAVGGKEVSSSSCSTSSSSHLGFGQTEADGATSAAAQSYNHEIVPDITKNNMLKDSSGVSSSSQSGFVFGSNLSQRVTGVTPCDDAGEASASSGFVFGENLSAKVRHDANGSTESSQKDDSDSDSGKVNRTLEESAREYQAKHENKTELKEVERITGEEEESNVLQANAKLFLFESSSQSWVERGRGIIRLNDRSSNDSKAFQSRLVMRTQGSLRVVLNTKIWPGMTIERASAKSVRITAMDTDESIKVFLIMTNTKDSENLLRAIDWRIQELKIQDEPSRALSSESRTGDKRKAASDFEYPNKSKKLSSPSDSGLFMMKKDESDSSVQDPETEASCESHSSSLTVKSESD</sequence>
<feature type="region of interest" description="Disordered" evidence="3">
    <location>
        <begin position="523"/>
        <end position="596"/>
    </location>
</feature>
<feature type="region of interest" description="Disordered" evidence="3">
    <location>
        <begin position="1"/>
        <end position="73"/>
    </location>
</feature>
<feature type="compositionally biased region" description="Low complexity" evidence="3">
    <location>
        <begin position="22"/>
        <end position="38"/>
    </location>
</feature>
<feature type="compositionally biased region" description="Basic and acidic residues" evidence="3">
    <location>
        <begin position="533"/>
        <end position="548"/>
    </location>
</feature>
<dbReference type="PANTHER" id="PTHR23138:SF142">
    <property type="entry name" value="RAN-BINDING PROTEIN 3B-RELATED"/>
    <property type="match status" value="1"/>
</dbReference>
<protein>
    <recommendedName>
        <fullName evidence="4">RanBD1 domain-containing protein</fullName>
    </recommendedName>
</protein>
<dbReference type="STRING" id="188477.A0A3S1BBI0"/>
<dbReference type="Pfam" id="PF00638">
    <property type="entry name" value="Ran_BP1"/>
    <property type="match status" value="1"/>
</dbReference>
<dbReference type="GO" id="GO:0005634">
    <property type="term" value="C:nucleus"/>
    <property type="evidence" value="ECO:0007669"/>
    <property type="project" value="UniProtKB-SubCell"/>
</dbReference>
<dbReference type="Proteomes" id="UP000271974">
    <property type="component" value="Unassembled WGS sequence"/>
</dbReference>
<dbReference type="Gene3D" id="2.30.29.30">
    <property type="entry name" value="Pleckstrin-homology domain (PH domain)/Phosphotyrosine-binding domain (PTB)"/>
    <property type="match status" value="1"/>
</dbReference>
<evidence type="ECO:0000256" key="2">
    <source>
        <dbReference type="ARBA" id="ARBA00023242"/>
    </source>
</evidence>
<feature type="compositionally biased region" description="Low complexity" evidence="3">
    <location>
        <begin position="218"/>
        <end position="236"/>
    </location>
</feature>
<dbReference type="SMART" id="SM00160">
    <property type="entry name" value="RanBD"/>
    <property type="match status" value="1"/>
</dbReference>
<dbReference type="CDD" id="cd13180">
    <property type="entry name" value="RanBD_RanBP3"/>
    <property type="match status" value="1"/>
</dbReference>
<feature type="domain" description="RanBD1" evidence="4">
    <location>
        <begin position="387"/>
        <end position="474"/>
    </location>
</feature>
<proteinExistence type="predicted"/>